<organism evidence="3 4">
    <name type="scientific">Clostridium diolis</name>
    <dbReference type="NCBI Taxonomy" id="223919"/>
    <lineage>
        <taxon>Bacteria</taxon>
        <taxon>Bacillati</taxon>
        <taxon>Bacillota</taxon>
        <taxon>Clostridia</taxon>
        <taxon>Eubacteriales</taxon>
        <taxon>Clostridiaceae</taxon>
        <taxon>Clostridium</taxon>
    </lineage>
</organism>
<keyword evidence="4" id="KW-1185">Reference proteome</keyword>
<keyword evidence="3" id="KW-0808">Transferase</keyword>
<dbReference type="Pfam" id="PF13439">
    <property type="entry name" value="Glyco_transf_4"/>
    <property type="match status" value="1"/>
</dbReference>
<evidence type="ECO:0000259" key="2">
    <source>
        <dbReference type="Pfam" id="PF13439"/>
    </source>
</evidence>
<dbReference type="InterPro" id="IPR050194">
    <property type="entry name" value="Glycosyltransferase_grp1"/>
</dbReference>
<name>A0AAV3VYZ7_9CLOT</name>
<reference evidence="3 4" key="1">
    <citation type="submission" date="2019-06" db="EMBL/GenBank/DDBJ databases">
        <title>Draft genome sequence of Clostridium diolis DSM 15410.</title>
        <authorList>
            <person name="Kobayashi H."/>
            <person name="Tanizawa Y."/>
            <person name="Tohno M."/>
        </authorList>
    </citation>
    <scope>NUCLEOTIDE SEQUENCE [LARGE SCALE GENOMIC DNA]</scope>
    <source>
        <strain evidence="3 4">DSM 15410</strain>
    </source>
</reference>
<protein>
    <submittedName>
        <fullName evidence="3">Glycosyl transferase family 1</fullName>
    </submittedName>
</protein>
<dbReference type="GO" id="GO:0016757">
    <property type="term" value="F:glycosyltransferase activity"/>
    <property type="evidence" value="ECO:0007669"/>
    <property type="project" value="InterPro"/>
</dbReference>
<dbReference type="SUPFAM" id="SSF53756">
    <property type="entry name" value="UDP-Glycosyltransferase/glycogen phosphorylase"/>
    <property type="match status" value="1"/>
</dbReference>
<accession>A0AAV3VYZ7</accession>
<dbReference type="InterPro" id="IPR001296">
    <property type="entry name" value="Glyco_trans_1"/>
</dbReference>
<dbReference type="EMBL" id="BJLA01000002">
    <property type="protein sequence ID" value="GEA30041.1"/>
    <property type="molecule type" value="Genomic_DNA"/>
</dbReference>
<evidence type="ECO:0000313" key="4">
    <source>
        <dbReference type="Proteomes" id="UP000325212"/>
    </source>
</evidence>
<feature type="domain" description="Glycosyltransferase subfamily 4-like N-terminal" evidence="2">
    <location>
        <begin position="14"/>
        <end position="178"/>
    </location>
</feature>
<proteinExistence type="predicted"/>
<dbReference type="Proteomes" id="UP000325212">
    <property type="component" value="Unassembled WGS sequence"/>
</dbReference>
<comment type="caution">
    <text evidence="3">The sequence shown here is derived from an EMBL/GenBank/DDBJ whole genome shotgun (WGS) entry which is preliminary data.</text>
</comment>
<dbReference type="RefSeq" id="WP_039771277.1">
    <property type="nucleotide sequence ID" value="NZ_BJLA01000002.1"/>
</dbReference>
<feature type="domain" description="Glycosyl transferase family 1" evidence="1">
    <location>
        <begin position="188"/>
        <end position="341"/>
    </location>
</feature>
<dbReference type="PANTHER" id="PTHR45947:SF3">
    <property type="entry name" value="SULFOQUINOVOSYL TRANSFERASE SQD2"/>
    <property type="match status" value="1"/>
</dbReference>
<dbReference type="AlphaFoldDB" id="A0AAV3VYZ7"/>
<dbReference type="InterPro" id="IPR028098">
    <property type="entry name" value="Glyco_trans_4-like_N"/>
</dbReference>
<evidence type="ECO:0000313" key="3">
    <source>
        <dbReference type="EMBL" id="GEA30041.1"/>
    </source>
</evidence>
<sequence>MKVLEVFGEPISNGGQESFVINLLSHMNLENIEVDLMTPYYCDNMYYKKTVEDFGGKIVALGLEFSPGKNRFNINKYVDMFLKENKYDVVHIHSGSISILCILAYYAKKNGVKKVITHSHCAIENINMKNRILRIAGNFVMRKNVDFYCACSLVAGEAKYMPHIVKNEMIILNNGVDLKKFEINQKVRKNIRMKYNIEENTFVIGHVGRFSYQKNHEYLIKIFNELLKIEKNAKLMLIGSGELEEEIKIYVEKLSIVNKVIFCGNVNNVHEYLQAMDIFLLPSRFEGLPIVGVEAQAAGLPIIVSDNVSNELSIGKSIEYLPLSESVQPWIEGILKYKEAERYNNAAALEEKGYDVDKTAAKVREIYFS</sequence>
<dbReference type="Gene3D" id="3.40.50.2000">
    <property type="entry name" value="Glycogen Phosphorylase B"/>
    <property type="match status" value="2"/>
</dbReference>
<dbReference type="Pfam" id="PF00534">
    <property type="entry name" value="Glycos_transf_1"/>
    <property type="match status" value="1"/>
</dbReference>
<gene>
    <name evidence="3" type="primary">rfaG_1</name>
    <name evidence="3" type="ORF">CDIOL_09640</name>
</gene>
<evidence type="ECO:0000259" key="1">
    <source>
        <dbReference type="Pfam" id="PF00534"/>
    </source>
</evidence>
<dbReference type="PANTHER" id="PTHR45947">
    <property type="entry name" value="SULFOQUINOVOSYL TRANSFERASE SQD2"/>
    <property type="match status" value="1"/>
</dbReference>